<gene>
    <name evidence="1" type="ORF">HanXRQr2_Chr02g0080721</name>
</gene>
<organism evidence="1 2">
    <name type="scientific">Helianthus annuus</name>
    <name type="common">Common sunflower</name>
    <dbReference type="NCBI Taxonomy" id="4232"/>
    <lineage>
        <taxon>Eukaryota</taxon>
        <taxon>Viridiplantae</taxon>
        <taxon>Streptophyta</taxon>
        <taxon>Embryophyta</taxon>
        <taxon>Tracheophyta</taxon>
        <taxon>Spermatophyta</taxon>
        <taxon>Magnoliopsida</taxon>
        <taxon>eudicotyledons</taxon>
        <taxon>Gunneridae</taxon>
        <taxon>Pentapetalae</taxon>
        <taxon>asterids</taxon>
        <taxon>campanulids</taxon>
        <taxon>Asterales</taxon>
        <taxon>Asteraceae</taxon>
        <taxon>Asteroideae</taxon>
        <taxon>Heliantheae alliance</taxon>
        <taxon>Heliantheae</taxon>
        <taxon>Helianthus</taxon>
    </lineage>
</organism>
<name>A0A9K3JSD5_HELAN</name>
<keyword evidence="2" id="KW-1185">Reference proteome</keyword>
<sequence length="40" mass="4461">MLEVVVPIDYPWIKVEEILFISALSDNPTVCKGRLGVTQS</sequence>
<evidence type="ECO:0000313" key="2">
    <source>
        <dbReference type="Proteomes" id="UP000215914"/>
    </source>
</evidence>
<reference evidence="1" key="1">
    <citation type="journal article" date="2017" name="Nature">
        <title>The sunflower genome provides insights into oil metabolism, flowering and Asterid evolution.</title>
        <authorList>
            <person name="Badouin H."/>
            <person name="Gouzy J."/>
            <person name="Grassa C.J."/>
            <person name="Murat F."/>
            <person name="Staton S.E."/>
            <person name="Cottret L."/>
            <person name="Lelandais-Briere C."/>
            <person name="Owens G.L."/>
            <person name="Carrere S."/>
            <person name="Mayjonade B."/>
            <person name="Legrand L."/>
            <person name="Gill N."/>
            <person name="Kane N.C."/>
            <person name="Bowers J.E."/>
            <person name="Hubner S."/>
            <person name="Bellec A."/>
            <person name="Berard A."/>
            <person name="Berges H."/>
            <person name="Blanchet N."/>
            <person name="Boniface M.C."/>
            <person name="Brunel D."/>
            <person name="Catrice O."/>
            <person name="Chaidir N."/>
            <person name="Claudel C."/>
            <person name="Donnadieu C."/>
            <person name="Faraut T."/>
            <person name="Fievet G."/>
            <person name="Helmstetter N."/>
            <person name="King M."/>
            <person name="Knapp S.J."/>
            <person name="Lai Z."/>
            <person name="Le Paslier M.C."/>
            <person name="Lippi Y."/>
            <person name="Lorenzon L."/>
            <person name="Mandel J.R."/>
            <person name="Marage G."/>
            <person name="Marchand G."/>
            <person name="Marquand E."/>
            <person name="Bret-Mestries E."/>
            <person name="Morien E."/>
            <person name="Nambeesan S."/>
            <person name="Nguyen T."/>
            <person name="Pegot-Espagnet P."/>
            <person name="Pouilly N."/>
            <person name="Raftis F."/>
            <person name="Sallet E."/>
            <person name="Schiex T."/>
            <person name="Thomas J."/>
            <person name="Vandecasteele C."/>
            <person name="Vares D."/>
            <person name="Vear F."/>
            <person name="Vautrin S."/>
            <person name="Crespi M."/>
            <person name="Mangin B."/>
            <person name="Burke J.M."/>
            <person name="Salse J."/>
            <person name="Munos S."/>
            <person name="Vincourt P."/>
            <person name="Rieseberg L.H."/>
            <person name="Langlade N.B."/>
        </authorList>
    </citation>
    <scope>NUCLEOTIDE SEQUENCE</scope>
    <source>
        <tissue evidence="1">Leaves</tissue>
    </source>
</reference>
<accession>A0A9K3JSD5</accession>
<evidence type="ECO:0000313" key="1">
    <source>
        <dbReference type="EMBL" id="KAF5819717.1"/>
    </source>
</evidence>
<dbReference type="Proteomes" id="UP000215914">
    <property type="component" value="Unassembled WGS sequence"/>
</dbReference>
<dbReference type="Gramene" id="mRNA:HanXRQr2_Chr02g0080721">
    <property type="protein sequence ID" value="mRNA:HanXRQr2_Chr02g0080721"/>
    <property type="gene ID" value="HanXRQr2_Chr02g0080721"/>
</dbReference>
<reference evidence="1" key="2">
    <citation type="submission" date="2020-06" db="EMBL/GenBank/DDBJ databases">
        <title>Helianthus annuus Genome sequencing and assembly Release 2.</title>
        <authorList>
            <person name="Gouzy J."/>
            <person name="Langlade N."/>
            <person name="Munos S."/>
        </authorList>
    </citation>
    <scope>NUCLEOTIDE SEQUENCE</scope>
    <source>
        <tissue evidence="1">Leaves</tissue>
    </source>
</reference>
<comment type="caution">
    <text evidence="1">The sequence shown here is derived from an EMBL/GenBank/DDBJ whole genome shotgun (WGS) entry which is preliminary data.</text>
</comment>
<protein>
    <submittedName>
        <fullName evidence="1">Uncharacterized protein</fullName>
    </submittedName>
</protein>
<dbReference type="EMBL" id="MNCJ02000317">
    <property type="protein sequence ID" value="KAF5819717.1"/>
    <property type="molecule type" value="Genomic_DNA"/>
</dbReference>
<dbReference type="AlphaFoldDB" id="A0A9K3JSD5"/>
<proteinExistence type="predicted"/>